<dbReference type="EMBL" id="PP410071">
    <property type="protein sequence ID" value="WZK92873.1"/>
    <property type="molecule type" value="Genomic_DNA"/>
</dbReference>
<sequence length="310" mass="34459">MPRYTRRRKRYSQASNPPGYTGRARKPTRAPRRRSYGKKKYGGKVSQKRILNVTSTKKRNTMLSWSNTSASGASQTIQLGSAFVNAPTSGIFVFSPTAQSFNSDSLSRNQASRSATTCYMVGFSEHLRIQTSSGLPWFHRRICFTLRGTTYFTNASPSDTPVQSTQPYVSTSNGYERLWLNGYVNAQASTISGQLALLFRGNQGQDWNDPITAYVDTTRISVKFDKTYKILSGNANGVVKERKLYHSMNHNLVYDDDESGSGESTNVYSVDSKQGMGDYFIVDIITPGIGGTSSDLLSVNSTATLYWHEK</sequence>
<name>A0AAU6S567_9VIRU</name>
<feature type="compositionally biased region" description="Basic residues" evidence="1">
    <location>
        <begin position="1"/>
        <end position="11"/>
    </location>
</feature>
<feature type="region of interest" description="Disordered" evidence="1">
    <location>
        <begin position="1"/>
        <end position="44"/>
    </location>
</feature>
<reference evidence="2" key="1">
    <citation type="journal article" date="2024" name="Microbiol. Spectr.">
        <title>Full-genome sequencing of dozens of new DNA viruses found in Spanish bat feces.</title>
        <authorList>
            <person name="Buigues J."/>
            <person name="Vinals A."/>
            <person name="Martinez-Recio R."/>
            <person name="Monros J.S."/>
            <person name="Sanjuan R."/>
            <person name="Cuevas J.M."/>
        </authorList>
    </citation>
    <scope>NUCLEOTIDE SEQUENCE</scope>
    <source>
        <strain evidence="2">MAVG1</strain>
    </source>
</reference>
<evidence type="ECO:0000313" key="2">
    <source>
        <dbReference type="EMBL" id="WZK92873.1"/>
    </source>
</evidence>
<evidence type="ECO:0000256" key="1">
    <source>
        <dbReference type="SAM" id="MobiDB-lite"/>
    </source>
</evidence>
<reference evidence="2" key="2">
    <citation type="submission" date="2024-02" db="EMBL/GenBank/DDBJ databases">
        <authorList>
            <person name="Buigues J."/>
            <person name="Vinals A."/>
            <person name="Martinez-Recio R."/>
            <person name="S Monros J."/>
            <person name="Sanjuan R."/>
            <person name="Cuevas J.M."/>
        </authorList>
    </citation>
    <scope>NUCLEOTIDE SEQUENCE</scope>
    <source>
        <strain evidence="2">MAVG1</strain>
    </source>
</reference>
<feature type="compositionally biased region" description="Basic residues" evidence="1">
    <location>
        <begin position="23"/>
        <end position="42"/>
    </location>
</feature>
<protein>
    <submittedName>
        <fullName evidence="2">Capsid protein</fullName>
    </submittedName>
</protein>
<organism evidence="2">
    <name type="scientific">Pipistrellus pipistrellus feces associated gemycircularvirus</name>
    <dbReference type="NCBI Taxonomy" id="3140008"/>
    <lineage>
        <taxon>Viruses</taxon>
        <taxon>Monodnaviria</taxon>
        <taxon>Shotokuvirae</taxon>
        <taxon>Cressdnaviricota</taxon>
        <taxon>Repensiviricetes</taxon>
        <taxon>Geplafuvirales</taxon>
        <taxon>Genomoviridae</taxon>
        <taxon>Gemycircularvirus</taxon>
    </lineage>
</organism>
<proteinExistence type="predicted"/>
<accession>A0AAU6S567</accession>